<organism evidence="1 2">
    <name type="scientific">Dreissena polymorpha</name>
    <name type="common">Zebra mussel</name>
    <name type="synonym">Mytilus polymorpha</name>
    <dbReference type="NCBI Taxonomy" id="45954"/>
    <lineage>
        <taxon>Eukaryota</taxon>
        <taxon>Metazoa</taxon>
        <taxon>Spiralia</taxon>
        <taxon>Lophotrochozoa</taxon>
        <taxon>Mollusca</taxon>
        <taxon>Bivalvia</taxon>
        <taxon>Autobranchia</taxon>
        <taxon>Heteroconchia</taxon>
        <taxon>Euheterodonta</taxon>
        <taxon>Imparidentia</taxon>
        <taxon>Neoheterodontei</taxon>
        <taxon>Myida</taxon>
        <taxon>Dreissenoidea</taxon>
        <taxon>Dreissenidae</taxon>
        <taxon>Dreissena</taxon>
    </lineage>
</organism>
<keyword evidence="2" id="KW-1185">Reference proteome</keyword>
<protein>
    <submittedName>
        <fullName evidence="1">Uncharacterized protein</fullName>
    </submittedName>
</protein>
<comment type="caution">
    <text evidence="1">The sequence shown here is derived from an EMBL/GenBank/DDBJ whole genome shotgun (WGS) entry which is preliminary data.</text>
</comment>
<sequence length="62" mass="7177">MADRISGLRRLGLEERPKLLKVYPEQFRQKNPRSKSTSLRITSSGFPSPSLCLSRTFLRLRT</sequence>
<evidence type="ECO:0000313" key="1">
    <source>
        <dbReference type="EMBL" id="KAH3810355.1"/>
    </source>
</evidence>
<reference evidence="1" key="2">
    <citation type="submission" date="2020-11" db="EMBL/GenBank/DDBJ databases">
        <authorList>
            <person name="McCartney M.A."/>
            <person name="Auch B."/>
            <person name="Kono T."/>
            <person name="Mallez S."/>
            <person name="Becker A."/>
            <person name="Gohl D.M."/>
            <person name="Silverstein K.A.T."/>
            <person name="Koren S."/>
            <person name="Bechman K.B."/>
            <person name="Herman A."/>
            <person name="Abrahante J.E."/>
            <person name="Garbe J."/>
        </authorList>
    </citation>
    <scope>NUCLEOTIDE SEQUENCE</scope>
    <source>
        <strain evidence="1">Duluth1</strain>
        <tissue evidence="1">Whole animal</tissue>
    </source>
</reference>
<proteinExistence type="predicted"/>
<dbReference type="EMBL" id="JAIWYP010000006">
    <property type="protein sequence ID" value="KAH3810355.1"/>
    <property type="molecule type" value="Genomic_DNA"/>
</dbReference>
<dbReference type="AlphaFoldDB" id="A0A9D4G4E8"/>
<dbReference type="Proteomes" id="UP000828390">
    <property type="component" value="Unassembled WGS sequence"/>
</dbReference>
<reference evidence="1" key="1">
    <citation type="journal article" date="2019" name="bioRxiv">
        <title>The Genome of the Zebra Mussel, Dreissena polymorpha: A Resource for Invasive Species Research.</title>
        <authorList>
            <person name="McCartney M.A."/>
            <person name="Auch B."/>
            <person name="Kono T."/>
            <person name="Mallez S."/>
            <person name="Zhang Y."/>
            <person name="Obille A."/>
            <person name="Becker A."/>
            <person name="Abrahante J.E."/>
            <person name="Garbe J."/>
            <person name="Badalamenti J.P."/>
            <person name="Herman A."/>
            <person name="Mangelson H."/>
            <person name="Liachko I."/>
            <person name="Sullivan S."/>
            <person name="Sone E.D."/>
            <person name="Koren S."/>
            <person name="Silverstein K.A.T."/>
            <person name="Beckman K.B."/>
            <person name="Gohl D.M."/>
        </authorList>
    </citation>
    <scope>NUCLEOTIDE SEQUENCE</scope>
    <source>
        <strain evidence="1">Duluth1</strain>
        <tissue evidence="1">Whole animal</tissue>
    </source>
</reference>
<name>A0A9D4G4E8_DREPO</name>
<gene>
    <name evidence="1" type="ORF">DPMN_138746</name>
</gene>
<evidence type="ECO:0000313" key="2">
    <source>
        <dbReference type="Proteomes" id="UP000828390"/>
    </source>
</evidence>
<accession>A0A9D4G4E8</accession>